<dbReference type="RefSeq" id="WP_188815827.1">
    <property type="nucleotide sequence ID" value="NZ_BMHT01000008.1"/>
</dbReference>
<name>A0ABQ1USR5_9BACT</name>
<keyword evidence="2" id="KW-1185">Reference proteome</keyword>
<dbReference type="InterPro" id="IPR036874">
    <property type="entry name" value="Carbonic_anhydrase_sf"/>
</dbReference>
<dbReference type="Gene3D" id="3.40.1050.10">
    <property type="entry name" value="Carbonic anhydrase"/>
    <property type="match status" value="1"/>
</dbReference>
<organism evidence="1 2">
    <name type="scientific">Hymenobacter cavernae</name>
    <dbReference type="NCBI Taxonomy" id="2044852"/>
    <lineage>
        <taxon>Bacteria</taxon>
        <taxon>Pseudomonadati</taxon>
        <taxon>Bacteroidota</taxon>
        <taxon>Cytophagia</taxon>
        <taxon>Cytophagales</taxon>
        <taxon>Hymenobacteraceae</taxon>
        <taxon>Hymenobacter</taxon>
    </lineage>
</organism>
<dbReference type="Proteomes" id="UP000632273">
    <property type="component" value="Unassembled WGS sequence"/>
</dbReference>
<dbReference type="SUPFAM" id="SSF53056">
    <property type="entry name" value="beta-carbonic anhydrase, cab"/>
    <property type="match status" value="1"/>
</dbReference>
<evidence type="ECO:0000313" key="1">
    <source>
        <dbReference type="EMBL" id="GGF24354.1"/>
    </source>
</evidence>
<reference evidence="2" key="1">
    <citation type="journal article" date="2019" name="Int. J. Syst. Evol. Microbiol.">
        <title>The Global Catalogue of Microorganisms (GCM) 10K type strain sequencing project: providing services to taxonomists for standard genome sequencing and annotation.</title>
        <authorList>
            <consortium name="The Broad Institute Genomics Platform"/>
            <consortium name="The Broad Institute Genome Sequencing Center for Infectious Disease"/>
            <person name="Wu L."/>
            <person name="Ma J."/>
        </authorList>
    </citation>
    <scope>NUCLEOTIDE SEQUENCE [LARGE SCALE GENOMIC DNA]</scope>
    <source>
        <strain evidence="2">CGMCC 1.15197</strain>
    </source>
</reference>
<comment type="caution">
    <text evidence="1">The sequence shown here is derived from an EMBL/GenBank/DDBJ whole genome shotgun (WGS) entry which is preliminary data.</text>
</comment>
<proteinExistence type="predicted"/>
<evidence type="ECO:0008006" key="3">
    <source>
        <dbReference type="Google" id="ProtNLM"/>
    </source>
</evidence>
<evidence type="ECO:0000313" key="2">
    <source>
        <dbReference type="Proteomes" id="UP000632273"/>
    </source>
</evidence>
<accession>A0ABQ1USR5</accession>
<gene>
    <name evidence="1" type="ORF">GCM10011383_39980</name>
</gene>
<protein>
    <recommendedName>
        <fullName evidence="3">Carbonic anhydrase</fullName>
    </recommendedName>
</protein>
<sequence>MKSTYPAPRGNVLLLSCMDLRLLDDIVRFMDRDNLNNRYDQFILAGAALGTDVNGHWNDAFFDHLKVACKLHNIKDVYIMEHRNCGAYREFLGDAGDFDDTDTRQHDEREDHLKYALKLKGKILAWSTENDYPLQVRCFLMDLRGQVELLEPAA</sequence>
<dbReference type="EMBL" id="BMHT01000008">
    <property type="protein sequence ID" value="GGF24354.1"/>
    <property type="molecule type" value="Genomic_DNA"/>
</dbReference>